<reference evidence="2 3" key="1">
    <citation type="submission" date="2019-07" db="EMBL/GenBank/DDBJ databases">
        <authorList>
            <person name="Kim J."/>
        </authorList>
    </citation>
    <scope>NUCLEOTIDE SEQUENCE [LARGE SCALE GENOMIC DNA]</scope>
    <source>
        <strain evidence="2 3">MJ1a</strain>
    </source>
</reference>
<protein>
    <submittedName>
        <fullName evidence="2">Class I SAM-dependent methyltransferase</fullName>
    </submittedName>
</protein>
<evidence type="ECO:0000313" key="2">
    <source>
        <dbReference type="EMBL" id="TWR23763.1"/>
    </source>
</evidence>
<keyword evidence="2" id="KW-0489">Methyltransferase</keyword>
<gene>
    <name evidence="2" type="ORF">FPZ42_18895</name>
</gene>
<accession>A0A563TWY4</accession>
<keyword evidence="2" id="KW-0808">Transferase</keyword>
<dbReference type="OrthoDB" id="836632at2"/>
<dbReference type="InterPro" id="IPR029063">
    <property type="entry name" value="SAM-dependent_MTases_sf"/>
</dbReference>
<dbReference type="Pfam" id="PF13649">
    <property type="entry name" value="Methyltransf_25"/>
    <property type="match status" value="1"/>
</dbReference>
<feature type="domain" description="Methyltransferase" evidence="1">
    <location>
        <begin position="42"/>
        <end position="137"/>
    </location>
</feature>
<dbReference type="Proteomes" id="UP000318010">
    <property type="component" value="Unassembled WGS sequence"/>
</dbReference>
<dbReference type="AlphaFoldDB" id="A0A563TWY4"/>
<sequence>MAKGNYDNAAVFYDRLARMVFGDSLTKAQVYILERIPANAKILIVGGGTGWILDEITKIHPAGLNITYVEISAKMMALSRKRNLGDNKVTFIAQAIQQAELNNDFDVVLTPFLLDNFSEERLPAIFDPIHKALKPSGLWLYADFQLTGKLWQNLMLKSMLLFFKVLCGVESWQLPDAEGMFDRKGYKVLAEQEFYGRFIVSRVYRKSK</sequence>
<dbReference type="GO" id="GO:0032259">
    <property type="term" value="P:methylation"/>
    <property type="evidence" value="ECO:0007669"/>
    <property type="project" value="UniProtKB-KW"/>
</dbReference>
<name>A0A563TWY4_9SPHI</name>
<dbReference type="SUPFAM" id="SSF53335">
    <property type="entry name" value="S-adenosyl-L-methionine-dependent methyltransferases"/>
    <property type="match status" value="1"/>
</dbReference>
<dbReference type="CDD" id="cd02440">
    <property type="entry name" value="AdoMet_MTases"/>
    <property type="match status" value="1"/>
</dbReference>
<proteinExistence type="predicted"/>
<keyword evidence="3" id="KW-1185">Reference proteome</keyword>
<dbReference type="GO" id="GO:0008168">
    <property type="term" value="F:methyltransferase activity"/>
    <property type="evidence" value="ECO:0007669"/>
    <property type="project" value="UniProtKB-KW"/>
</dbReference>
<dbReference type="InterPro" id="IPR030373">
    <property type="entry name" value="PABS_CS"/>
</dbReference>
<dbReference type="EMBL" id="VOEI01000010">
    <property type="protein sequence ID" value="TWR23763.1"/>
    <property type="molecule type" value="Genomic_DNA"/>
</dbReference>
<organism evidence="2 3">
    <name type="scientific">Mucilaginibacter achroorhodeus</name>
    <dbReference type="NCBI Taxonomy" id="2599294"/>
    <lineage>
        <taxon>Bacteria</taxon>
        <taxon>Pseudomonadati</taxon>
        <taxon>Bacteroidota</taxon>
        <taxon>Sphingobacteriia</taxon>
        <taxon>Sphingobacteriales</taxon>
        <taxon>Sphingobacteriaceae</taxon>
        <taxon>Mucilaginibacter</taxon>
    </lineage>
</organism>
<dbReference type="Gene3D" id="3.40.50.150">
    <property type="entry name" value="Vaccinia Virus protein VP39"/>
    <property type="match status" value="1"/>
</dbReference>
<comment type="caution">
    <text evidence="2">The sequence shown here is derived from an EMBL/GenBank/DDBJ whole genome shotgun (WGS) entry which is preliminary data.</text>
</comment>
<dbReference type="RefSeq" id="WP_146273433.1">
    <property type="nucleotide sequence ID" value="NZ_VOEI01000010.1"/>
</dbReference>
<evidence type="ECO:0000313" key="3">
    <source>
        <dbReference type="Proteomes" id="UP000318010"/>
    </source>
</evidence>
<dbReference type="InterPro" id="IPR041698">
    <property type="entry name" value="Methyltransf_25"/>
</dbReference>
<evidence type="ECO:0000259" key="1">
    <source>
        <dbReference type="Pfam" id="PF13649"/>
    </source>
</evidence>
<dbReference type="PROSITE" id="PS01330">
    <property type="entry name" value="PABS_1"/>
    <property type="match status" value="1"/>
</dbReference>